<dbReference type="Proteomes" id="UP000573327">
    <property type="component" value="Unassembled WGS sequence"/>
</dbReference>
<comment type="caution">
    <text evidence="2">The sequence shown here is derived from an EMBL/GenBank/DDBJ whole genome shotgun (WGS) entry which is preliminary data.</text>
</comment>
<dbReference type="EMBL" id="JACHJR010000001">
    <property type="protein sequence ID" value="MBB4945141.1"/>
    <property type="molecule type" value="Genomic_DNA"/>
</dbReference>
<dbReference type="Gene3D" id="3.10.450.50">
    <property type="match status" value="1"/>
</dbReference>
<name>A0A7W7S738_9ACTN</name>
<feature type="domain" description="SnoaL-like" evidence="1">
    <location>
        <begin position="4"/>
        <end position="104"/>
    </location>
</feature>
<sequence>MLAERLRQAINAHDPDAFTSCFASGYQSTQPAHPAREFSGREQVRTNWSAFFHEVPDIRADLLRTAVTEGVEWAEWHWHGTRLDGSPLDMRGVTVMGVHAGSVVWGRLYMEETEQTGENIDEAVRRLAGGRSVDGEDQPGPR</sequence>
<dbReference type="AlphaFoldDB" id="A0A7W7S738"/>
<proteinExistence type="predicted"/>
<protein>
    <recommendedName>
        <fullName evidence="1">SnoaL-like domain-containing protein</fullName>
    </recommendedName>
</protein>
<dbReference type="RefSeq" id="WP_184911470.1">
    <property type="nucleotide sequence ID" value="NZ_JACHJR010000001.1"/>
</dbReference>
<dbReference type="SUPFAM" id="SSF54427">
    <property type="entry name" value="NTF2-like"/>
    <property type="match status" value="1"/>
</dbReference>
<dbReference type="InterPro" id="IPR032710">
    <property type="entry name" value="NTF2-like_dom_sf"/>
</dbReference>
<reference evidence="2 3" key="1">
    <citation type="submission" date="2020-08" db="EMBL/GenBank/DDBJ databases">
        <title>Sequencing the genomes of 1000 actinobacteria strains.</title>
        <authorList>
            <person name="Klenk H.-P."/>
        </authorList>
    </citation>
    <scope>NUCLEOTIDE SEQUENCE [LARGE SCALE GENOMIC DNA]</scope>
    <source>
        <strain evidence="2 3">DSM 44786</strain>
    </source>
</reference>
<evidence type="ECO:0000313" key="3">
    <source>
        <dbReference type="Proteomes" id="UP000573327"/>
    </source>
</evidence>
<dbReference type="Pfam" id="PF12680">
    <property type="entry name" value="SnoaL_2"/>
    <property type="match status" value="1"/>
</dbReference>
<accession>A0A7W7S738</accession>
<gene>
    <name evidence="2" type="ORF">F4556_000676</name>
</gene>
<evidence type="ECO:0000313" key="2">
    <source>
        <dbReference type="EMBL" id="MBB4945141.1"/>
    </source>
</evidence>
<organism evidence="2 3">
    <name type="scientific">Kitasatospora gansuensis</name>
    <dbReference type="NCBI Taxonomy" id="258050"/>
    <lineage>
        <taxon>Bacteria</taxon>
        <taxon>Bacillati</taxon>
        <taxon>Actinomycetota</taxon>
        <taxon>Actinomycetes</taxon>
        <taxon>Kitasatosporales</taxon>
        <taxon>Streptomycetaceae</taxon>
        <taxon>Kitasatospora</taxon>
    </lineage>
</organism>
<evidence type="ECO:0000259" key="1">
    <source>
        <dbReference type="Pfam" id="PF12680"/>
    </source>
</evidence>
<keyword evidence="3" id="KW-1185">Reference proteome</keyword>
<dbReference type="InterPro" id="IPR037401">
    <property type="entry name" value="SnoaL-like"/>
</dbReference>